<accession>A0A067P5N1</accession>
<reference evidence="3" key="1">
    <citation type="journal article" date="2014" name="Proc. Natl. Acad. Sci. U.S.A.">
        <title>Extensive sampling of basidiomycete genomes demonstrates inadequacy of the white-rot/brown-rot paradigm for wood decay fungi.</title>
        <authorList>
            <person name="Riley R."/>
            <person name="Salamov A.A."/>
            <person name="Brown D.W."/>
            <person name="Nagy L.G."/>
            <person name="Floudas D."/>
            <person name="Held B.W."/>
            <person name="Levasseur A."/>
            <person name="Lombard V."/>
            <person name="Morin E."/>
            <person name="Otillar R."/>
            <person name="Lindquist E.A."/>
            <person name="Sun H."/>
            <person name="LaButti K.M."/>
            <person name="Schmutz J."/>
            <person name="Jabbour D."/>
            <person name="Luo H."/>
            <person name="Baker S.E."/>
            <person name="Pisabarro A.G."/>
            <person name="Walton J.D."/>
            <person name="Blanchette R.A."/>
            <person name="Henrissat B."/>
            <person name="Martin F."/>
            <person name="Cullen D."/>
            <person name="Hibbett D.S."/>
            <person name="Grigoriev I.V."/>
        </authorList>
    </citation>
    <scope>NUCLEOTIDE SEQUENCE [LARGE SCALE GENOMIC DNA]</scope>
    <source>
        <strain evidence="3">MUCL 33604</strain>
    </source>
</reference>
<keyword evidence="3" id="KW-1185">Reference proteome</keyword>
<protein>
    <submittedName>
        <fullName evidence="2">Uncharacterized protein</fullName>
    </submittedName>
</protein>
<proteinExistence type="predicted"/>
<dbReference type="InParanoid" id="A0A067P5N1"/>
<feature type="region of interest" description="Disordered" evidence="1">
    <location>
        <begin position="671"/>
        <end position="718"/>
    </location>
</feature>
<dbReference type="Pfam" id="PF14223">
    <property type="entry name" value="Retrotran_gag_2"/>
    <property type="match status" value="1"/>
</dbReference>
<evidence type="ECO:0000313" key="2">
    <source>
        <dbReference type="EMBL" id="KDQ50074.1"/>
    </source>
</evidence>
<dbReference type="SUPFAM" id="SSF52047">
    <property type="entry name" value="RNI-like"/>
    <property type="match status" value="1"/>
</dbReference>
<evidence type="ECO:0000256" key="1">
    <source>
        <dbReference type="SAM" id="MobiDB-lite"/>
    </source>
</evidence>
<gene>
    <name evidence="2" type="ORF">JAAARDRAFT_51460</name>
</gene>
<evidence type="ECO:0000313" key="3">
    <source>
        <dbReference type="Proteomes" id="UP000027265"/>
    </source>
</evidence>
<dbReference type="HOGENOM" id="CLU_287706_0_0_1"/>
<dbReference type="InterPro" id="IPR032675">
    <property type="entry name" value="LRR_dom_sf"/>
</dbReference>
<dbReference type="Gene3D" id="3.80.10.10">
    <property type="entry name" value="Ribonuclease Inhibitor"/>
    <property type="match status" value="1"/>
</dbReference>
<organism evidence="2 3">
    <name type="scientific">Jaapia argillacea MUCL 33604</name>
    <dbReference type="NCBI Taxonomy" id="933084"/>
    <lineage>
        <taxon>Eukaryota</taxon>
        <taxon>Fungi</taxon>
        <taxon>Dikarya</taxon>
        <taxon>Basidiomycota</taxon>
        <taxon>Agaricomycotina</taxon>
        <taxon>Agaricomycetes</taxon>
        <taxon>Agaricomycetidae</taxon>
        <taxon>Jaapiales</taxon>
        <taxon>Jaapiaceae</taxon>
        <taxon>Jaapia</taxon>
    </lineage>
</organism>
<sequence length="1070" mass="121780">MSCKKVLEVPELQSWILKSLRDVDRHWTDRRWMADLVSVVCSSRLWHSVALGMIWGELDSVDPLLKLIPELEWSCDERGNLHWASHIHPLHPCIVLKETHFTLQKWREATQRIPSCQRFDLYAARVPLGIDMMVERTRRAPDIDGDHFAAVLPSFLANSLERLDIEGIVPMTLPVALAGLFESLRAKCPFLKAVKLTSSWKFYGLSTMIEPLARSLPELQSIWLSSDPLYQDGLDAVQGGFRSLRSLRLDALTKDPTQFFDTIAGRLRSLTVAIRSRPVGASIPTQIACLARLSNLTRLWIFLGRVAGGSNLLEPLFALNSLTELRVLTPDEYPRGHAHFLPTEIGKMAQSWPWLRSLIVLHPSLAFDLHDIRAFAAFANLRELRLGICSPNWDANFCMDPEWKSTSHLVIFDLVRLDRTDNRWWYGQQWSTREYGKAARYIRYIFPFVQPLLSTYQAWGSPLRFDFNLQCALYDEIFGESWEQWAARGVWRSVYDVRVKPDYEHPDVGSYRERDIYTNDRYHFEIEYELNLRDNTTSGHGTPIMFGEVEAEEVLEYEDPDEDNYRGDEKTEMVMADKELRVKNLKSGEEGDVRVHLNELRQFQEKLANAGKVLDEKQYRTIMHNSITQFYSDYANALLSTITLISTPDAPKTVMTEALMNIILQKFENQRFHSSKSKQSKGGARAADGLGHRPSPKNEGGGSAGYSAESRSQVNLQMGQRLSGRSALGWLYLQMEMEDSDDEGEGTAKEHDYSKEIGAGVTSSEVVEKPVEQLGLYDSGATQHICIHFNAHAGWRYVDRRTGDDSSPKTMLSDVLLAPNLDYSPISWESNVRPLRMVRIPWRCLPSTNSTAVRETLLLRDSTRGNSKIDIAYPGGPIARAVPYPYGLTHVGYGYPGWFTRVGTGSEVFWCGYWWVHPLLIGQFSHSARSPLDLVLPVVRQRRRKVPTRRAEYIPLNAGGARNIKLLVLDAWVFPSRALQDWESVNLPVSRAVRFSVHCPCLPQFFRTRSPLLPDLHAVAKIIDKRISGNGRSKAAGKGKMKERADTSYNRISTYYILWPTDDLRVPTAG</sequence>
<dbReference type="EMBL" id="KL197767">
    <property type="protein sequence ID" value="KDQ50074.1"/>
    <property type="molecule type" value="Genomic_DNA"/>
</dbReference>
<name>A0A067P5N1_9AGAM</name>
<dbReference type="AlphaFoldDB" id="A0A067P5N1"/>
<dbReference type="Proteomes" id="UP000027265">
    <property type="component" value="Unassembled WGS sequence"/>
</dbReference>